<accession>A0A9P6VZY7</accession>
<evidence type="ECO:0000313" key="2">
    <source>
        <dbReference type="EMBL" id="KAG0660767.1"/>
    </source>
</evidence>
<sequence>MQQGTPTAATPVPQPSLAPPPLAPPPSNGTRVVDLNPTADAANALAQATALVDQVERDLLALLDRCQAAYTDADVAPAPGRCPASPPDKSYSSQLTPNDDDADSTTLLNSLSSLISLLSRSALGGFVPPPSPAAAAAASTTLSQAQLDQASERSQTLFKQLQAVRERAEVVRAGLARS</sequence>
<dbReference type="AlphaFoldDB" id="A0A9P6VZY7"/>
<feature type="region of interest" description="Disordered" evidence="1">
    <location>
        <begin position="1"/>
        <end position="34"/>
    </location>
</feature>
<protein>
    <submittedName>
        <fullName evidence="2">Uncharacterized protein</fullName>
    </submittedName>
</protein>
<dbReference type="Proteomes" id="UP000777482">
    <property type="component" value="Unassembled WGS sequence"/>
</dbReference>
<feature type="compositionally biased region" description="Pro residues" evidence="1">
    <location>
        <begin position="12"/>
        <end position="27"/>
    </location>
</feature>
<comment type="caution">
    <text evidence="2">The sequence shown here is derived from an EMBL/GenBank/DDBJ whole genome shotgun (WGS) entry which is preliminary data.</text>
</comment>
<name>A0A9P6VZY7_RHOMI</name>
<organism evidence="2 3">
    <name type="scientific">Rhodotorula mucilaginosa</name>
    <name type="common">Yeast</name>
    <name type="synonym">Rhodotorula rubra</name>
    <dbReference type="NCBI Taxonomy" id="5537"/>
    <lineage>
        <taxon>Eukaryota</taxon>
        <taxon>Fungi</taxon>
        <taxon>Dikarya</taxon>
        <taxon>Basidiomycota</taxon>
        <taxon>Pucciniomycotina</taxon>
        <taxon>Microbotryomycetes</taxon>
        <taxon>Sporidiobolales</taxon>
        <taxon>Sporidiobolaceae</taxon>
        <taxon>Rhodotorula</taxon>
    </lineage>
</organism>
<dbReference type="OrthoDB" id="10611179at2759"/>
<evidence type="ECO:0000256" key="1">
    <source>
        <dbReference type="SAM" id="MobiDB-lite"/>
    </source>
</evidence>
<gene>
    <name evidence="2" type="ORF">C6P46_004451</name>
</gene>
<reference evidence="2 3" key="1">
    <citation type="submission" date="2020-11" db="EMBL/GenBank/DDBJ databases">
        <title>Kefir isolates.</title>
        <authorList>
            <person name="Marcisauskas S."/>
            <person name="Kim Y."/>
            <person name="Blasche S."/>
        </authorList>
    </citation>
    <scope>NUCLEOTIDE SEQUENCE [LARGE SCALE GENOMIC DNA]</scope>
    <source>
        <strain evidence="2 3">KR</strain>
    </source>
</reference>
<feature type="region of interest" description="Disordered" evidence="1">
    <location>
        <begin position="73"/>
        <end position="104"/>
    </location>
</feature>
<evidence type="ECO:0000313" key="3">
    <source>
        <dbReference type="Proteomes" id="UP000777482"/>
    </source>
</evidence>
<proteinExistence type="predicted"/>
<keyword evidence="3" id="KW-1185">Reference proteome</keyword>
<dbReference type="EMBL" id="PUHQ01000041">
    <property type="protein sequence ID" value="KAG0660767.1"/>
    <property type="molecule type" value="Genomic_DNA"/>
</dbReference>